<dbReference type="FunFam" id="1.10.287.130:FF:000002">
    <property type="entry name" value="Two-component osmosensing histidine kinase"/>
    <property type="match status" value="1"/>
</dbReference>
<evidence type="ECO:0000259" key="13">
    <source>
        <dbReference type="PROSITE" id="PS50110"/>
    </source>
</evidence>
<dbReference type="GO" id="GO:0000155">
    <property type="term" value="F:phosphorelay sensor kinase activity"/>
    <property type="evidence" value="ECO:0007669"/>
    <property type="project" value="InterPro"/>
</dbReference>
<dbReference type="InterPro" id="IPR036890">
    <property type="entry name" value="HATPase_C_sf"/>
</dbReference>
<dbReference type="InterPro" id="IPR004358">
    <property type="entry name" value="Sig_transdc_His_kin-like_C"/>
</dbReference>
<dbReference type="InterPro" id="IPR001789">
    <property type="entry name" value="Sig_transdc_resp-reg_receiver"/>
</dbReference>
<dbReference type="SUPFAM" id="SSF55785">
    <property type="entry name" value="PYP-like sensor domain (PAS domain)"/>
    <property type="match status" value="2"/>
</dbReference>
<dbReference type="SMART" id="SM00091">
    <property type="entry name" value="PAS"/>
    <property type="match status" value="2"/>
</dbReference>
<evidence type="ECO:0000256" key="2">
    <source>
        <dbReference type="ARBA" id="ARBA00012438"/>
    </source>
</evidence>
<dbReference type="Gene3D" id="3.30.565.10">
    <property type="entry name" value="Histidine kinase-like ATPase, C-terminal domain"/>
    <property type="match status" value="1"/>
</dbReference>
<dbReference type="Proteomes" id="UP000006250">
    <property type="component" value="Unassembled WGS sequence"/>
</dbReference>
<dbReference type="CDD" id="cd00130">
    <property type="entry name" value="PAS"/>
    <property type="match status" value="2"/>
</dbReference>
<dbReference type="InterPro" id="IPR000014">
    <property type="entry name" value="PAS"/>
</dbReference>
<evidence type="ECO:0000259" key="12">
    <source>
        <dbReference type="PROSITE" id="PS50109"/>
    </source>
</evidence>
<evidence type="ECO:0000256" key="4">
    <source>
        <dbReference type="ARBA" id="ARBA00022679"/>
    </source>
</evidence>
<evidence type="ECO:0000256" key="1">
    <source>
        <dbReference type="ARBA" id="ARBA00000085"/>
    </source>
</evidence>
<dbReference type="Pfam" id="PF00989">
    <property type="entry name" value="PAS"/>
    <property type="match status" value="1"/>
</dbReference>
<keyword evidence="8" id="KW-0902">Two-component regulatory system</keyword>
<dbReference type="Gene3D" id="3.40.50.2300">
    <property type="match status" value="1"/>
</dbReference>
<dbReference type="EMBL" id="AECZ01000027">
    <property type="protein sequence ID" value="EFL50020.1"/>
    <property type="molecule type" value="Genomic_DNA"/>
</dbReference>
<evidence type="ECO:0000259" key="15">
    <source>
        <dbReference type="PROSITE" id="PS50113"/>
    </source>
</evidence>
<sequence>MLIGGLLLGAAAIGILVFGRGSGRQSHALLLDRVVGALSDPFYIKDPQGRFTLVNDAFCTLAGRSREDILGRDAPSVFPGRAGSPSLKNDAMVMACGFEDVAEETAFDADDRHRVFMTRKALHVDPDGGRHVVGLIRDITNRKQAERALFASEARYRRIVETANEGIWVVNEHWRTVYANAVMGFMLGLTPEEMADRPVSDFLFPEDRDLHRAMLRRESLPPGGGLYERRLRRADGQEIWVLIAVSSEYDASGHFTGSVGMFSNITERKRAEESLRLSETRLAAAKEAAETASKAKSEFLANMSHEIRTPLNGLLGMLQLLEDTDLDADQRDCVVTALDSGRRLTRLLTDILDLSRVESGKLALVYAPFSLREVFASIQTVFATSLEQRGLTLEPTVSPAVPAMLIGDEGRIRQVLLNLVGNAIKFTRTGGIFLEAGSSPDPETGKVRLILSVGDTGIGIPREKIKAVFEAFTQVDASNTRIHQGAGLGLSIVDRLVRLMDGQLWMDSEPGIGTCVMCTLLLPQAALALDAPPPAPAASEKKGRRILLVEDERINRMAVGLLLRHQGHTVIEAASGQDALEIFGREPFDVVLLDIQMPGMDGLETLALLRDTTIYGPRSATPIVALTAHAMAGDRERFLEAGMDDYLAKPVEASALAAVLARLTARG</sequence>
<evidence type="ECO:0000256" key="7">
    <source>
        <dbReference type="ARBA" id="ARBA00022840"/>
    </source>
</evidence>
<reference evidence="16 17" key="1">
    <citation type="submission" date="2010-08" db="EMBL/GenBank/DDBJ databases">
        <title>The draft genome of Desulfovibrio fructosovorans JJ.</title>
        <authorList>
            <consortium name="US DOE Joint Genome Institute (JGI-PGF)"/>
            <person name="Lucas S."/>
            <person name="Copeland A."/>
            <person name="Lapidus A."/>
            <person name="Cheng J.-F."/>
            <person name="Bruce D."/>
            <person name="Goodwin L."/>
            <person name="Pitluck S."/>
            <person name="Land M.L."/>
            <person name="Hauser L."/>
            <person name="Chang Y.-J."/>
            <person name="Jeffries C."/>
            <person name="Wall J.D."/>
            <person name="Stahl D.A."/>
            <person name="Arkin A.P."/>
            <person name="Dehal P."/>
            <person name="Stolyar S.M."/>
            <person name="Hazen T.C."/>
            <person name="Woyke T.J."/>
        </authorList>
    </citation>
    <scope>NUCLEOTIDE SEQUENCE [LARGE SCALE GENOMIC DNA]</scope>
    <source>
        <strain evidence="16 17">JJ</strain>
    </source>
</reference>
<evidence type="ECO:0000256" key="9">
    <source>
        <dbReference type="ARBA" id="ARBA00064003"/>
    </source>
</evidence>
<evidence type="ECO:0000256" key="6">
    <source>
        <dbReference type="ARBA" id="ARBA00022777"/>
    </source>
</evidence>
<dbReference type="InterPro" id="IPR000700">
    <property type="entry name" value="PAS-assoc_C"/>
</dbReference>
<dbReference type="PROSITE" id="PS50112">
    <property type="entry name" value="PAS"/>
    <property type="match status" value="2"/>
</dbReference>
<evidence type="ECO:0000259" key="14">
    <source>
        <dbReference type="PROSITE" id="PS50112"/>
    </source>
</evidence>
<evidence type="ECO:0000256" key="5">
    <source>
        <dbReference type="ARBA" id="ARBA00022741"/>
    </source>
</evidence>
<name>E1K014_SOLFR</name>
<keyword evidence="17" id="KW-1185">Reference proteome</keyword>
<dbReference type="InterPro" id="IPR036097">
    <property type="entry name" value="HisK_dim/P_sf"/>
</dbReference>
<dbReference type="eggNOG" id="COG5002">
    <property type="taxonomic scope" value="Bacteria"/>
</dbReference>
<dbReference type="InterPro" id="IPR005467">
    <property type="entry name" value="His_kinase_dom"/>
</dbReference>
<dbReference type="InterPro" id="IPR035965">
    <property type="entry name" value="PAS-like_dom_sf"/>
</dbReference>
<keyword evidence="3 11" id="KW-0597">Phosphoprotein</keyword>
<evidence type="ECO:0000256" key="3">
    <source>
        <dbReference type="ARBA" id="ARBA00022553"/>
    </source>
</evidence>
<dbReference type="SMART" id="SM00387">
    <property type="entry name" value="HATPase_c"/>
    <property type="match status" value="1"/>
</dbReference>
<evidence type="ECO:0000256" key="10">
    <source>
        <dbReference type="ARBA" id="ARBA00068150"/>
    </source>
</evidence>
<dbReference type="PANTHER" id="PTHR45339">
    <property type="entry name" value="HYBRID SIGNAL TRANSDUCTION HISTIDINE KINASE J"/>
    <property type="match status" value="1"/>
</dbReference>
<dbReference type="PROSITE" id="PS50110">
    <property type="entry name" value="RESPONSE_REGULATORY"/>
    <property type="match status" value="1"/>
</dbReference>
<dbReference type="Gene3D" id="1.10.287.130">
    <property type="match status" value="1"/>
</dbReference>
<feature type="domain" description="PAS" evidence="14">
    <location>
        <begin position="152"/>
        <end position="217"/>
    </location>
</feature>
<dbReference type="Gene3D" id="3.30.450.20">
    <property type="entry name" value="PAS domain"/>
    <property type="match status" value="2"/>
</dbReference>
<dbReference type="SUPFAM" id="SSF47384">
    <property type="entry name" value="Homodimeric domain of signal transducing histidine kinase"/>
    <property type="match status" value="1"/>
</dbReference>
<keyword evidence="6 16" id="KW-0418">Kinase</keyword>
<gene>
    <name evidence="16" type="ORF">DesfrDRAFT_3214</name>
</gene>
<dbReference type="InterPro" id="IPR003594">
    <property type="entry name" value="HATPase_dom"/>
</dbReference>
<dbReference type="PANTHER" id="PTHR45339:SF5">
    <property type="entry name" value="HISTIDINE KINASE"/>
    <property type="match status" value="1"/>
</dbReference>
<dbReference type="PROSITE" id="PS50109">
    <property type="entry name" value="HIS_KIN"/>
    <property type="match status" value="1"/>
</dbReference>
<dbReference type="InterPro" id="IPR001610">
    <property type="entry name" value="PAC"/>
</dbReference>
<proteinExistence type="predicted"/>
<dbReference type="CDD" id="cd00082">
    <property type="entry name" value="HisKA"/>
    <property type="match status" value="1"/>
</dbReference>
<organism evidence="16 17">
    <name type="scientific">Solidesulfovibrio fructosivorans JJ]</name>
    <dbReference type="NCBI Taxonomy" id="596151"/>
    <lineage>
        <taxon>Bacteria</taxon>
        <taxon>Pseudomonadati</taxon>
        <taxon>Thermodesulfobacteriota</taxon>
        <taxon>Desulfovibrionia</taxon>
        <taxon>Desulfovibrionales</taxon>
        <taxon>Desulfovibrionaceae</taxon>
        <taxon>Solidesulfovibrio</taxon>
    </lineage>
</organism>
<evidence type="ECO:0000256" key="11">
    <source>
        <dbReference type="PROSITE-ProRule" id="PRU00169"/>
    </source>
</evidence>
<dbReference type="PRINTS" id="PR00344">
    <property type="entry name" value="BCTRLSENSOR"/>
</dbReference>
<protein>
    <recommendedName>
        <fullName evidence="10">Sensory/regulatory protein RpfC</fullName>
        <ecNumber evidence="2">2.7.13.3</ecNumber>
    </recommendedName>
</protein>
<dbReference type="Pfam" id="PF08448">
    <property type="entry name" value="PAS_4"/>
    <property type="match status" value="1"/>
</dbReference>
<dbReference type="SMART" id="SM00448">
    <property type="entry name" value="REC"/>
    <property type="match status" value="1"/>
</dbReference>
<dbReference type="Pfam" id="PF00512">
    <property type="entry name" value="HisKA"/>
    <property type="match status" value="1"/>
</dbReference>
<dbReference type="InterPro" id="IPR013767">
    <property type="entry name" value="PAS_fold"/>
</dbReference>
<dbReference type="Pfam" id="PF02518">
    <property type="entry name" value="HATPase_c"/>
    <property type="match status" value="1"/>
</dbReference>
<dbReference type="SMART" id="SM00086">
    <property type="entry name" value="PAC"/>
    <property type="match status" value="1"/>
</dbReference>
<dbReference type="FunFam" id="3.30.565.10:FF:000010">
    <property type="entry name" value="Sensor histidine kinase RcsC"/>
    <property type="match status" value="1"/>
</dbReference>
<dbReference type="PROSITE" id="PS50113">
    <property type="entry name" value="PAC"/>
    <property type="match status" value="1"/>
</dbReference>
<dbReference type="InterPro" id="IPR003661">
    <property type="entry name" value="HisK_dim/P_dom"/>
</dbReference>
<dbReference type="GO" id="GO:0005524">
    <property type="term" value="F:ATP binding"/>
    <property type="evidence" value="ECO:0007669"/>
    <property type="project" value="UniProtKB-KW"/>
</dbReference>
<feature type="domain" description="Response regulatory" evidence="13">
    <location>
        <begin position="545"/>
        <end position="664"/>
    </location>
</feature>
<dbReference type="STRING" id="596151.DesfrDRAFT_3214"/>
<accession>E1K014</accession>
<dbReference type="SUPFAM" id="SSF55874">
    <property type="entry name" value="ATPase domain of HSP90 chaperone/DNA topoisomerase II/histidine kinase"/>
    <property type="match status" value="1"/>
</dbReference>
<dbReference type="GO" id="GO:0006355">
    <property type="term" value="P:regulation of DNA-templated transcription"/>
    <property type="evidence" value="ECO:0007669"/>
    <property type="project" value="InterPro"/>
</dbReference>
<evidence type="ECO:0000256" key="8">
    <source>
        <dbReference type="ARBA" id="ARBA00023012"/>
    </source>
</evidence>
<dbReference type="NCBIfam" id="TIGR00229">
    <property type="entry name" value="sensory_box"/>
    <property type="match status" value="2"/>
</dbReference>
<comment type="subunit">
    <text evidence="9">At low DSF concentrations, interacts with RpfF.</text>
</comment>
<keyword evidence="7" id="KW-0067">ATP-binding</keyword>
<feature type="domain" description="PAC" evidence="15">
    <location>
        <begin position="225"/>
        <end position="277"/>
    </location>
</feature>
<keyword evidence="5" id="KW-0547">Nucleotide-binding</keyword>
<comment type="caution">
    <text evidence="16">The sequence shown here is derived from an EMBL/GenBank/DDBJ whole genome shotgun (WGS) entry which is preliminary data.</text>
</comment>
<feature type="domain" description="PAS" evidence="14">
    <location>
        <begin position="27"/>
        <end position="72"/>
    </location>
</feature>
<dbReference type="SUPFAM" id="SSF52172">
    <property type="entry name" value="CheY-like"/>
    <property type="match status" value="1"/>
</dbReference>
<evidence type="ECO:0000313" key="17">
    <source>
        <dbReference type="Proteomes" id="UP000006250"/>
    </source>
</evidence>
<dbReference type="Pfam" id="PF00072">
    <property type="entry name" value="Response_reg"/>
    <property type="match status" value="1"/>
</dbReference>
<comment type="catalytic activity">
    <reaction evidence="1">
        <text>ATP + protein L-histidine = ADP + protein N-phospho-L-histidine.</text>
        <dbReference type="EC" id="2.7.13.3"/>
    </reaction>
</comment>
<dbReference type="SMART" id="SM00388">
    <property type="entry name" value="HisKA"/>
    <property type="match status" value="1"/>
</dbReference>
<dbReference type="CDD" id="cd16922">
    <property type="entry name" value="HATPase_EvgS-ArcB-TorS-like"/>
    <property type="match status" value="1"/>
</dbReference>
<dbReference type="CDD" id="cd17546">
    <property type="entry name" value="REC_hyHK_CKI1_RcsC-like"/>
    <property type="match status" value="1"/>
</dbReference>
<dbReference type="AlphaFoldDB" id="E1K014"/>
<keyword evidence="4" id="KW-0808">Transferase</keyword>
<dbReference type="InterPro" id="IPR013656">
    <property type="entry name" value="PAS_4"/>
</dbReference>
<feature type="domain" description="Histidine kinase" evidence="12">
    <location>
        <begin position="302"/>
        <end position="524"/>
    </location>
</feature>
<evidence type="ECO:0000313" key="16">
    <source>
        <dbReference type="EMBL" id="EFL50020.1"/>
    </source>
</evidence>
<dbReference type="EC" id="2.7.13.3" evidence="2"/>
<feature type="modified residue" description="4-aspartylphosphate" evidence="11">
    <location>
        <position position="594"/>
    </location>
</feature>
<dbReference type="InterPro" id="IPR011006">
    <property type="entry name" value="CheY-like_superfamily"/>
</dbReference>